<evidence type="ECO:0000313" key="2">
    <source>
        <dbReference type="Proteomes" id="UP000002875"/>
    </source>
</evidence>
<proteinExistence type="predicted"/>
<protein>
    <submittedName>
        <fullName evidence="1">Uncharacterized protein</fullName>
    </submittedName>
</protein>
<reference evidence="1 2" key="1">
    <citation type="submission" date="2011-07" db="EMBL/GenBank/DDBJ databases">
        <title>The complete genome of chromosome of Emticicia oligotrophica DSM 17448.</title>
        <authorList>
            <consortium name="US DOE Joint Genome Institute (JGI-PGF)"/>
            <person name="Lucas S."/>
            <person name="Han J."/>
            <person name="Lapidus A."/>
            <person name="Bruce D."/>
            <person name="Goodwin L."/>
            <person name="Pitluck S."/>
            <person name="Peters L."/>
            <person name="Kyrpides N."/>
            <person name="Mavromatis K."/>
            <person name="Ivanova N."/>
            <person name="Ovchinnikova G."/>
            <person name="Teshima H."/>
            <person name="Detter J.C."/>
            <person name="Tapia R."/>
            <person name="Han C."/>
            <person name="Land M."/>
            <person name="Hauser L."/>
            <person name="Markowitz V."/>
            <person name="Cheng J.-F."/>
            <person name="Hugenholtz P."/>
            <person name="Woyke T."/>
            <person name="Wu D."/>
            <person name="Tindall B."/>
            <person name="Pomrenke H."/>
            <person name="Brambilla E."/>
            <person name="Klenk H.-P."/>
            <person name="Eisen J.A."/>
        </authorList>
    </citation>
    <scope>NUCLEOTIDE SEQUENCE [LARGE SCALE GENOMIC DNA]</scope>
    <source>
        <strain evidence="1 2">DSM 17448</strain>
    </source>
</reference>
<organism evidence="1 2">
    <name type="scientific">Emticicia oligotrophica (strain DSM 17448 / CIP 109782 / MTCC 6937 / GPTSA100-15)</name>
    <dbReference type="NCBI Taxonomy" id="929562"/>
    <lineage>
        <taxon>Bacteria</taxon>
        <taxon>Pseudomonadati</taxon>
        <taxon>Bacteroidota</taxon>
        <taxon>Cytophagia</taxon>
        <taxon>Cytophagales</taxon>
        <taxon>Leadbetterellaceae</taxon>
        <taxon>Emticicia</taxon>
    </lineage>
</organism>
<accession>A0ABN4AL19</accession>
<sequence>MICDNGKLVIEAPITTEKVKTLKNTILQNPIFEEQGITLPPITDEFLTKISNEATCQTAIEGLVKDVQGTSLKEDFNDLVSTGKLVEDAVEAIDNIIFMKPPPIIISINACFDGVNPTNAPKSDIHNWYNSALHKDWKHLYADWGNFITIKENGKYYHICRQTTDGWGDEKFMFVEAGKTNYQEFKPVGYDCPKDTYIAYGQSLNAFGDMMGKSIIIATTTFATGGLGSAAGLGILGEIGLNMGVEASKQMVTLYIEQGKDFSMQSVVDNLDLFDIAIEGLPIVNKTIGIMGGKEVAILAKNYFKDILTATFDYKNKDKWQIAFFSKKPSQAIGDLVTDRLAGELIGKYSSIWEKSFTDAGIKQDLAIKIIQEFSIKTKEYAAEILNFTLVNYFNRSDLGELLNDNFFVNK</sequence>
<dbReference type="RefSeq" id="WP_015028715.1">
    <property type="nucleotide sequence ID" value="NC_018748.1"/>
</dbReference>
<name>A0ABN4AL19_EMTOG</name>
<dbReference type="Proteomes" id="UP000002875">
    <property type="component" value="Chromosome"/>
</dbReference>
<dbReference type="EMBL" id="CP002961">
    <property type="protein sequence ID" value="AFK03017.1"/>
    <property type="molecule type" value="Genomic_DNA"/>
</dbReference>
<gene>
    <name evidence="1" type="ordered locus">Emtol_1876</name>
</gene>
<evidence type="ECO:0000313" key="1">
    <source>
        <dbReference type="EMBL" id="AFK03017.1"/>
    </source>
</evidence>
<keyword evidence="2" id="KW-1185">Reference proteome</keyword>